<reference evidence="1 2" key="1">
    <citation type="journal article" date="2022" name="bioRxiv">
        <title>Genomics of Preaxostyla Flagellates Illuminates Evolutionary Transitions and the Path Towards Mitochondrial Loss.</title>
        <authorList>
            <person name="Novak L.V.F."/>
            <person name="Treitli S.C."/>
            <person name="Pyrih J."/>
            <person name="Halakuc P."/>
            <person name="Pipaliya S.V."/>
            <person name="Vacek V."/>
            <person name="Brzon O."/>
            <person name="Soukal P."/>
            <person name="Eme L."/>
            <person name="Dacks J.B."/>
            <person name="Karnkowska A."/>
            <person name="Elias M."/>
            <person name="Hampl V."/>
        </authorList>
    </citation>
    <scope>NUCLEOTIDE SEQUENCE [LARGE SCALE GENOMIC DNA]</scope>
    <source>
        <strain evidence="1">NAU3</strain>
        <tissue evidence="1">Gut</tissue>
    </source>
</reference>
<evidence type="ECO:0000313" key="2">
    <source>
        <dbReference type="Proteomes" id="UP001281761"/>
    </source>
</evidence>
<keyword evidence="2" id="KW-1185">Reference proteome</keyword>
<organism evidence="1 2">
    <name type="scientific">Blattamonas nauphoetae</name>
    <dbReference type="NCBI Taxonomy" id="2049346"/>
    <lineage>
        <taxon>Eukaryota</taxon>
        <taxon>Metamonada</taxon>
        <taxon>Preaxostyla</taxon>
        <taxon>Oxymonadida</taxon>
        <taxon>Blattamonas</taxon>
    </lineage>
</organism>
<accession>A0ABQ9YFF8</accession>
<proteinExistence type="predicted"/>
<dbReference type="Proteomes" id="UP001281761">
    <property type="component" value="Unassembled WGS sequence"/>
</dbReference>
<gene>
    <name evidence="1" type="ORF">BLNAU_2332</name>
</gene>
<name>A0ABQ9YFF8_9EUKA</name>
<evidence type="ECO:0000313" key="1">
    <source>
        <dbReference type="EMBL" id="KAK2962500.1"/>
    </source>
</evidence>
<comment type="caution">
    <text evidence="1">The sequence shown here is derived from an EMBL/GenBank/DDBJ whole genome shotgun (WGS) entry which is preliminary data.</text>
</comment>
<protein>
    <submittedName>
        <fullName evidence="1">Uncharacterized protein</fullName>
    </submittedName>
</protein>
<sequence length="124" mass="13694">MVTVLPLDMTELVSGEERQLLINFKLWKTSSPTSDGTGFVPAMDRRKLNELLRLPVLQVLLELPLLLLSLLLNLLLLHLLFELSVAPTLPLSSTASFLRTTEQSLPSRCSLPSLPTTTLSSGNR</sequence>
<dbReference type="EMBL" id="JARBJD010000010">
    <property type="protein sequence ID" value="KAK2962500.1"/>
    <property type="molecule type" value="Genomic_DNA"/>
</dbReference>